<accession>A0A388JM79</accession>
<dbReference type="Gramene" id="GBG58845">
    <property type="protein sequence ID" value="GBG58845"/>
    <property type="gene ID" value="CBR_g244"/>
</dbReference>
<feature type="compositionally biased region" description="Basic and acidic residues" evidence="1">
    <location>
        <begin position="432"/>
        <end position="458"/>
    </location>
</feature>
<feature type="region of interest" description="Disordered" evidence="1">
    <location>
        <begin position="339"/>
        <end position="535"/>
    </location>
</feature>
<evidence type="ECO:0000313" key="3">
    <source>
        <dbReference type="Proteomes" id="UP000265515"/>
    </source>
</evidence>
<feature type="compositionally biased region" description="Acidic residues" evidence="1">
    <location>
        <begin position="393"/>
        <end position="410"/>
    </location>
</feature>
<gene>
    <name evidence="2" type="ORF">CBR_g244</name>
</gene>
<keyword evidence="3" id="KW-1185">Reference proteome</keyword>
<comment type="caution">
    <text evidence="2">The sequence shown here is derived from an EMBL/GenBank/DDBJ whole genome shotgun (WGS) entry which is preliminary data.</text>
</comment>
<dbReference type="AlphaFoldDB" id="A0A388JM79"/>
<protein>
    <submittedName>
        <fullName evidence="2">Uncharacterized protein</fullName>
    </submittedName>
</protein>
<feature type="compositionally biased region" description="Gly residues" evidence="1">
    <location>
        <begin position="56"/>
        <end position="77"/>
    </location>
</feature>
<reference evidence="2 3" key="1">
    <citation type="journal article" date="2018" name="Cell">
        <title>The Chara Genome: Secondary Complexity and Implications for Plant Terrestrialization.</title>
        <authorList>
            <person name="Nishiyama T."/>
            <person name="Sakayama H."/>
            <person name="Vries J.D."/>
            <person name="Buschmann H."/>
            <person name="Saint-Marcoux D."/>
            <person name="Ullrich K.K."/>
            <person name="Haas F.B."/>
            <person name="Vanderstraeten L."/>
            <person name="Becker D."/>
            <person name="Lang D."/>
            <person name="Vosolsobe S."/>
            <person name="Rombauts S."/>
            <person name="Wilhelmsson P.K.I."/>
            <person name="Janitza P."/>
            <person name="Kern R."/>
            <person name="Heyl A."/>
            <person name="Rumpler F."/>
            <person name="Villalobos L.I.A.C."/>
            <person name="Clay J.M."/>
            <person name="Skokan R."/>
            <person name="Toyoda A."/>
            <person name="Suzuki Y."/>
            <person name="Kagoshima H."/>
            <person name="Schijlen E."/>
            <person name="Tajeshwar N."/>
            <person name="Catarino B."/>
            <person name="Hetherington A.J."/>
            <person name="Saltykova A."/>
            <person name="Bonnot C."/>
            <person name="Breuninger H."/>
            <person name="Symeonidi A."/>
            <person name="Radhakrishnan G.V."/>
            <person name="Van Nieuwerburgh F."/>
            <person name="Deforce D."/>
            <person name="Chang C."/>
            <person name="Karol K.G."/>
            <person name="Hedrich R."/>
            <person name="Ulvskov P."/>
            <person name="Glockner G."/>
            <person name="Delwiche C.F."/>
            <person name="Petrasek J."/>
            <person name="Van de Peer Y."/>
            <person name="Friml J."/>
            <person name="Beilby M."/>
            <person name="Dolan L."/>
            <person name="Kohara Y."/>
            <person name="Sugano S."/>
            <person name="Fujiyama A."/>
            <person name="Delaux P.-M."/>
            <person name="Quint M."/>
            <person name="TheiBen G."/>
            <person name="Hagemann M."/>
            <person name="Harholt J."/>
            <person name="Dunand C."/>
            <person name="Zachgo S."/>
            <person name="Langdale J."/>
            <person name="Maumus F."/>
            <person name="Straeten D.V.D."/>
            <person name="Gould S.B."/>
            <person name="Rensing S.A."/>
        </authorList>
    </citation>
    <scope>NUCLEOTIDE SEQUENCE [LARGE SCALE GENOMIC DNA]</scope>
    <source>
        <strain evidence="2 3">S276</strain>
    </source>
</reference>
<organism evidence="2 3">
    <name type="scientific">Chara braunii</name>
    <name type="common">Braun's stonewort</name>
    <dbReference type="NCBI Taxonomy" id="69332"/>
    <lineage>
        <taxon>Eukaryota</taxon>
        <taxon>Viridiplantae</taxon>
        <taxon>Streptophyta</taxon>
        <taxon>Charophyceae</taxon>
        <taxon>Charales</taxon>
        <taxon>Characeae</taxon>
        <taxon>Chara</taxon>
    </lineage>
</organism>
<dbReference type="Proteomes" id="UP000265515">
    <property type="component" value="Unassembled WGS sequence"/>
</dbReference>
<evidence type="ECO:0000313" key="2">
    <source>
        <dbReference type="EMBL" id="GBG58845.1"/>
    </source>
</evidence>
<feature type="compositionally biased region" description="Basic and acidic residues" evidence="1">
    <location>
        <begin position="362"/>
        <end position="376"/>
    </location>
</feature>
<dbReference type="EMBL" id="BFEA01000001">
    <property type="protein sequence ID" value="GBG58845.1"/>
    <property type="molecule type" value="Genomic_DNA"/>
</dbReference>
<name>A0A388JM79_CHABU</name>
<evidence type="ECO:0000256" key="1">
    <source>
        <dbReference type="SAM" id="MobiDB-lite"/>
    </source>
</evidence>
<feature type="compositionally biased region" description="Acidic residues" evidence="1">
    <location>
        <begin position="417"/>
        <end position="428"/>
    </location>
</feature>
<feature type="region of interest" description="Disordered" evidence="1">
    <location>
        <begin position="46"/>
        <end position="78"/>
    </location>
</feature>
<proteinExistence type="predicted"/>
<feature type="region of interest" description="Disordered" evidence="1">
    <location>
        <begin position="1"/>
        <end position="23"/>
    </location>
</feature>
<sequence>MYTCPRTRRSAEAGGTGRPDNELLHVDRTWNDAQAAQRPLAADLNVASAQKERKGGGGGGEGGGGGRRGGGGGGVGRGDVKTSRWPLRVVGVVVLLVISLVVHPCPCDAVPDGCSGLLASVSASCNVMDVLLQRLSRDSTCCAAVVAANRQFCFCDEELVKSISTVFGISTSIAPKVADVCGVPADEVRIYHVSGCPGKEARLLRQGVEDGTLEPPGRGSPYELGIKIAEKPVSLQDIDDGVTPEEHVAIREEDVQMVTTVFSWRSDNSFILAPPSGNDRKVVTKQSTTDVPLSFRIKQLDVSILDAGNGGKWVEWSNAYVALNFCLFEVVFHWAEPADKDEEDENKRGRGAVGDFVRQAGHRRDQSHLVGSDRPKSGGGRRSRRRGGREEREEVSEQDEEENSGAESDDPNYHESEEGELEESESGESESSNERSKEEDEAATQKRRERAEGKRPVEESDGPAVRLLQGDPTRNPEPPQEEPGEDGITNAEGSGSRRRRSSSPARCSPPPRPTVRIRGDAGVGASSPVIIPLSP</sequence>